<organism evidence="1 2">
    <name type="scientific">Coccomyxa subellipsoidea (strain C-169)</name>
    <name type="common">Green microalga</name>
    <dbReference type="NCBI Taxonomy" id="574566"/>
    <lineage>
        <taxon>Eukaryota</taxon>
        <taxon>Viridiplantae</taxon>
        <taxon>Chlorophyta</taxon>
        <taxon>core chlorophytes</taxon>
        <taxon>Trebouxiophyceae</taxon>
        <taxon>Trebouxiophyceae incertae sedis</taxon>
        <taxon>Coccomyxaceae</taxon>
        <taxon>Coccomyxa</taxon>
        <taxon>Coccomyxa subellipsoidea</taxon>
    </lineage>
</organism>
<dbReference type="InterPro" id="IPR036188">
    <property type="entry name" value="FAD/NAD-bd_sf"/>
</dbReference>
<dbReference type="AlphaFoldDB" id="I0YKC7"/>
<dbReference type="SUPFAM" id="SSF51905">
    <property type="entry name" value="FAD/NAD(P)-binding domain"/>
    <property type="match status" value="1"/>
</dbReference>
<reference evidence="1 2" key="1">
    <citation type="journal article" date="2012" name="Genome Biol.">
        <title>The genome of the polar eukaryotic microalga coccomyxa subellipsoidea reveals traits of cold adaptation.</title>
        <authorList>
            <person name="Blanc G."/>
            <person name="Agarkova I."/>
            <person name="Grimwood J."/>
            <person name="Kuo A."/>
            <person name="Brueggeman A."/>
            <person name="Dunigan D."/>
            <person name="Gurnon J."/>
            <person name="Ladunga I."/>
            <person name="Lindquist E."/>
            <person name="Lucas S."/>
            <person name="Pangilinan J."/>
            <person name="Proschold T."/>
            <person name="Salamov A."/>
            <person name="Schmutz J."/>
            <person name="Weeks D."/>
            <person name="Yamada T."/>
            <person name="Claverie J.M."/>
            <person name="Grigoriev I."/>
            <person name="Van Etten J."/>
            <person name="Lomsadze A."/>
            <person name="Borodovsky M."/>
        </authorList>
    </citation>
    <scope>NUCLEOTIDE SEQUENCE [LARGE SCALE GENOMIC DNA]</scope>
    <source>
        <strain evidence="1 2">C-169</strain>
    </source>
</reference>
<keyword evidence="2" id="KW-1185">Reference proteome</keyword>
<evidence type="ECO:0008006" key="3">
    <source>
        <dbReference type="Google" id="ProtNLM"/>
    </source>
</evidence>
<gene>
    <name evidence="1" type="ORF">COCSUDRAFT_45008</name>
</gene>
<accession>I0YKC7</accession>
<dbReference type="Gene3D" id="3.90.660.10">
    <property type="match status" value="1"/>
</dbReference>
<protein>
    <recommendedName>
        <fullName evidence="3">Amine oxidase domain-containing protein</fullName>
    </recommendedName>
</protein>
<dbReference type="RefSeq" id="XP_005643390.1">
    <property type="nucleotide sequence ID" value="XM_005643333.1"/>
</dbReference>
<dbReference type="OrthoDB" id="2161133at2759"/>
<proteinExistence type="predicted"/>
<dbReference type="PANTHER" id="PTHR16128">
    <property type="entry name" value="FAD/NAD(P)-BINDING OXIDOREDUCTASE FAMILY PROTEIN"/>
    <property type="match status" value="1"/>
</dbReference>
<dbReference type="PANTHER" id="PTHR16128:SF5">
    <property type="entry name" value="FAD_NAD(P)-BINDING OXIDOREDUCTASE FAMILY PROTEIN"/>
    <property type="match status" value="1"/>
</dbReference>
<dbReference type="Proteomes" id="UP000007264">
    <property type="component" value="Unassembled WGS sequence"/>
</dbReference>
<dbReference type="GeneID" id="17036796"/>
<dbReference type="eggNOG" id="ENOG502QQZY">
    <property type="taxonomic scope" value="Eukaryota"/>
</dbReference>
<comment type="caution">
    <text evidence="1">The sequence shown here is derived from an EMBL/GenBank/DDBJ whole genome shotgun (WGS) entry which is preliminary data.</text>
</comment>
<sequence>MGPGDIYVGVPSMDAVCQGLAANPNLRSHWGSKVKGIRRLEDGTWKLQYVTGSEDAAATATHGAVLLADIMTMRSSSPGSLQLGGAEASPMVQQMGTVTASPVFSLMVCLDSRAVNAPFDGATVTGSDGIQWVARDSSKPGREREDNLECWVAMTTEAFARQLLDEAPLTKDGAYVAQSQQYLSELAPRIWDALWGVLQPFSSGAEKPVPVYMHAQRWGGGFKASVLQEACLIDRELDLAACGDFCRESSAQGAILSGLAAAAALTEKLS</sequence>
<name>I0YKC7_COCSC</name>
<dbReference type="EMBL" id="AGSI01000021">
    <property type="protein sequence ID" value="EIE18846.1"/>
    <property type="molecule type" value="Genomic_DNA"/>
</dbReference>
<evidence type="ECO:0000313" key="1">
    <source>
        <dbReference type="EMBL" id="EIE18846.1"/>
    </source>
</evidence>
<dbReference type="KEGG" id="csl:COCSUDRAFT_45008"/>
<evidence type="ECO:0000313" key="2">
    <source>
        <dbReference type="Proteomes" id="UP000007264"/>
    </source>
</evidence>